<dbReference type="SUPFAM" id="SSF53098">
    <property type="entry name" value="Ribonuclease H-like"/>
    <property type="match status" value="1"/>
</dbReference>
<dbReference type="Pfam" id="PF00665">
    <property type="entry name" value="rve"/>
    <property type="match status" value="1"/>
</dbReference>
<feature type="domain" description="Integrase catalytic" evidence="1">
    <location>
        <begin position="1"/>
        <end position="151"/>
    </location>
</feature>
<dbReference type="PANTHER" id="PTHR42648:SF28">
    <property type="entry name" value="TRANSPOSON-ENCODED PROTEIN WITH RIBONUCLEASE H-LIKE AND RETROVIRUS ZINC FINGER-LIKE DOMAINS"/>
    <property type="match status" value="1"/>
</dbReference>
<protein>
    <recommendedName>
        <fullName evidence="1">Integrase catalytic domain-containing protein</fullName>
    </recommendedName>
</protein>
<gene>
    <name evidence="2" type="ORF">C1H46_041446</name>
</gene>
<evidence type="ECO:0000313" key="2">
    <source>
        <dbReference type="EMBL" id="TQD73011.1"/>
    </source>
</evidence>
<dbReference type="GO" id="GO:0003676">
    <property type="term" value="F:nucleic acid binding"/>
    <property type="evidence" value="ECO:0007669"/>
    <property type="project" value="InterPro"/>
</dbReference>
<dbReference type="GO" id="GO:0015074">
    <property type="term" value="P:DNA integration"/>
    <property type="evidence" value="ECO:0007669"/>
    <property type="project" value="InterPro"/>
</dbReference>
<dbReference type="AlphaFoldDB" id="A0A540KFK8"/>
<evidence type="ECO:0000259" key="1">
    <source>
        <dbReference type="PROSITE" id="PS50994"/>
    </source>
</evidence>
<dbReference type="PROSITE" id="PS50994">
    <property type="entry name" value="INTEGRASE"/>
    <property type="match status" value="1"/>
</dbReference>
<dbReference type="Gene3D" id="3.30.420.10">
    <property type="entry name" value="Ribonuclease H-like superfamily/Ribonuclease H"/>
    <property type="match status" value="1"/>
</dbReference>
<name>A0A540KFK8_MALBA</name>
<organism evidence="2 3">
    <name type="scientific">Malus baccata</name>
    <name type="common">Siberian crab apple</name>
    <name type="synonym">Pyrus baccata</name>
    <dbReference type="NCBI Taxonomy" id="106549"/>
    <lineage>
        <taxon>Eukaryota</taxon>
        <taxon>Viridiplantae</taxon>
        <taxon>Streptophyta</taxon>
        <taxon>Embryophyta</taxon>
        <taxon>Tracheophyta</taxon>
        <taxon>Spermatophyta</taxon>
        <taxon>Magnoliopsida</taxon>
        <taxon>eudicotyledons</taxon>
        <taxon>Gunneridae</taxon>
        <taxon>Pentapetalae</taxon>
        <taxon>rosids</taxon>
        <taxon>fabids</taxon>
        <taxon>Rosales</taxon>
        <taxon>Rosaceae</taxon>
        <taxon>Amygdaloideae</taxon>
        <taxon>Maleae</taxon>
        <taxon>Malus</taxon>
    </lineage>
</organism>
<dbReference type="STRING" id="106549.A0A540KFK8"/>
<comment type="caution">
    <text evidence="2">The sequence shown here is derived from an EMBL/GenBank/DDBJ whole genome shotgun (WGS) entry which is preliminary data.</text>
</comment>
<proteinExistence type="predicted"/>
<dbReference type="PANTHER" id="PTHR42648">
    <property type="entry name" value="TRANSPOSASE, PUTATIVE-RELATED"/>
    <property type="match status" value="1"/>
</dbReference>
<dbReference type="Pfam" id="PF25597">
    <property type="entry name" value="SH3_retrovirus"/>
    <property type="match status" value="1"/>
</dbReference>
<dbReference type="InterPro" id="IPR039537">
    <property type="entry name" value="Retrotran_Ty1/copia-like"/>
</dbReference>
<dbReference type="Proteomes" id="UP000315295">
    <property type="component" value="Unassembled WGS sequence"/>
</dbReference>
<dbReference type="EMBL" id="VIEB01001340">
    <property type="protein sequence ID" value="TQD73011.1"/>
    <property type="molecule type" value="Genomic_DNA"/>
</dbReference>
<accession>A0A540KFK8</accession>
<dbReference type="InterPro" id="IPR012337">
    <property type="entry name" value="RNaseH-like_sf"/>
</dbReference>
<dbReference type="InterPro" id="IPR057670">
    <property type="entry name" value="SH3_retrovirus"/>
</dbReference>
<keyword evidence="3" id="KW-1185">Reference proteome</keyword>
<dbReference type="InterPro" id="IPR036397">
    <property type="entry name" value="RNaseH_sf"/>
</dbReference>
<sequence>MEVESLGRNKYFVTYIDDASRKVWVYLLKSKDQVFQTFQEFHAMVEREIGKPLKCLRSDNGGEYTSHQFREYCVKHGIRHEKTVPGTPQHNGIAERMNRTIMEKVRCMLRTTKLSKQFWGEAVRTACYLINRSPSVPLGLDVPERVWTGNDVSYSHLKVFGCKAFVHVPKEQRSKLDYKATPCIFLGYGNEDFGYRLWDPYQKKFIRSRDVVFYEDQTIGDSDKEAQPDGADR</sequence>
<evidence type="ECO:0000313" key="3">
    <source>
        <dbReference type="Proteomes" id="UP000315295"/>
    </source>
</evidence>
<dbReference type="InterPro" id="IPR001584">
    <property type="entry name" value="Integrase_cat-core"/>
</dbReference>
<reference evidence="2 3" key="1">
    <citation type="journal article" date="2019" name="G3 (Bethesda)">
        <title>Sequencing of a Wild Apple (Malus baccata) Genome Unravels the Differences Between Cultivated and Wild Apple Species Regarding Disease Resistance and Cold Tolerance.</title>
        <authorList>
            <person name="Chen X."/>
        </authorList>
    </citation>
    <scope>NUCLEOTIDE SEQUENCE [LARGE SCALE GENOMIC DNA]</scope>
    <source>
        <strain evidence="3">cv. Shandingzi</strain>
        <tissue evidence="2">Leaves</tissue>
    </source>
</reference>